<protein>
    <submittedName>
        <fullName evidence="10">MFS transporter</fullName>
    </submittedName>
</protein>
<evidence type="ECO:0000313" key="11">
    <source>
        <dbReference type="Proteomes" id="UP000501690"/>
    </source>
</evidence>
<sequence length="1126" mass="122856">MEGGVAEADVSAFRECLSLSWKNPFVLRLALSAGIGGFLFGYDTGVISGALLYIRDDFKEVDTKTWLQEAIVSMALAGAIIGASVGGWINDRFGRKKSIVVADILFFIGSIVMASAMNPATLIVGRVFVGLGVGMASMASPLYISEASPTRVRGALVSLNGLLITGGQFLSYVINLAFTTAPGTWRWMLGVAAIPALIQVILMALLPESPRWLFRKGKEEEAKDILRKIYPPQQVEDEMNALKESVEMEVREAAGSEKVSIMKLLKTKSVRRGLYAGMGLQIFQQFVGINTVMYYSPTIVQLAGFASNRVALLLSLVTAGLNAFGSILSIYFIDKTGRRKLVLLSLCGVVVSLVVLTVVFHETTTHSPMVSSIETSHFNSSTCPGMGTVPWVVNSEIYPLRYRGICGGIASTSNWVSNLIVAQSFLSLTQAIGTSSTFMIFIFITVAAIFFVIVFVPETKGLPIEQVENMLETRSFNFKRNWANQFVSPGRLPLAARQCIAETQKKNFGSMSRLAGLQCRQAVSGNFQKFARIHPKPRLYITSIDMARKHTIIIKHTRGVPEADVSAFRECLSLSWKNPYVLRLAFSAGIGGLLFGYDTGVISGALLYIKDDFRSVDRKTWLQEAIVSTAIAGAIIGASVGGWINDRFGRKKGIVLADTLFFAGSVIMAAANGPTVLIVGRVFVGIGVGMASMASPLYISEASPTRVRGALVSLNSFLITGGQFLSYLINLAFTKAPGTWRWMLGVAAAPALFQVVLMLTLPESPRWLYRKGREEEAKAILRKIYPPSEVEGEIQALKESVDMEIKETESSEKVSLIKLLRTPAVRRGLYAGMGLLIFQQFVGINTVMYYSPTIVQLAGFASNRTALLLSLITSGLNAFGSILSIYFIDKTGRKKLALISLFGVVFSLAMLTVSFRESEIHAPMVSAIGTSEFNNTCPDYKAAANPGEWSCMTCLKASPSCGFCAADDKLLPGACLISNDVTKKLCGSDHRAWYTRGCPSKYGWTALVGLALYIIFFSPGMGTVPWVVNSEIYPLRYRGICGGIASTTVWISNLIVSESFLSLTEAIGTAWTFMMFGIVAVVAIFFVVVYVPETKGVPMEEVEKMLEQRSLQFKFWQKRYSSSEKH</sequence>
<keyword evidence="5" id="KW-0769">Symport</keyword>
<dbReference type="GO" id="GO:0005886">
    <property type="term" value="C:plasma membrane"/>
    <property type="evidence" value="ECO:0007669"/>
    <property type="project" value="UniProtKB-ARBA"/>
</dbReference>
<feature type="transmembrane region" description="Helical" evidence="8">
    <location>
        <begin position="438"/>
        <end position="456"/>
    </location>
</feature>
<name>A0A4D6NJ47_VIGUN</name>
<dbReference type="CDD" id="cd17360">
    <property type="entry name" value="MFS_HMIT_like"/>
    <property type="match status" value="2"/>
</dbReference>
<feature type="transmembrane region" description="Helical" evidence="8">
    <location>
        <begin position="828"/>
        <end position="851"/>
    </location>
</feature>
<evidence type="ECO:0000256" key="3">
    <source>
        <dbReference type="ARBA" id="ARBA00022448"/>
    </source>
</evidence>
<reference evidence="10 11" key="1">
    <citation type="submission" date="2019-04" db="EMBL/GenBank/DDBJ databases">
        <title>An improved genome assembly and genetic linkage map for asparagus bean, Vigna unguiculata ssp. sesquipedialis.</title>
        <authorList>
            <person name="Xia Q."/>
            <person name="Zhang R."/>
            <person name="Dong Y."/>
        </authorList>
    </citation>
    <scope>NUCLEOTIDE SEQUENCE [LARGE SCALE GENOMIC DNA]</scope>
    <source>
        <tissue evidence="10">Leaf</tissue>
    </source>
</reference>
<feature type="transmembrane region" description="Helical" evidence="8">
    <location>
        <begin position="310"/>
        <end position="334"/>
    </location>
</feature>
<dbReference type="PANTHER" id="PTHR48020">
    <property type="entry name" value="PROTON MYO-INOSITOL COTRANSPORTER"/>
    <property type="match status" value="1"/>
</dbReference>
<evidence type="ECO:0000256" key="1">
    <source>
        <dbReference type="ARBA" id="ARBA00004141"/>
    </source>
</evidence>
<keyword evidence="7 8" id="KW-0472">Membrane</keyword>
<evidence type="ECO:0000256" key="2">
    <source>
        <dbReference type="ARBA" id="ARBA00010992"/>
    </source>
</evidence>
<feature type="transmembrane region" description="Helical" evidence="8">
    <location>
        <begin position="896"/>
        <end position="915"/>
    </location>
</feature>
<dbReference type="SUPFAM" id="SSF103473">
    <property type="entry name" value="MFS general substrate transporter"/>
    <property type="match status" value="2"/>
</dbReference>
<feature type="transmembrane region" description="Helical" evidence="8">
    <location>
        <begin position="156"/>
        <end position="178"/>
    </location>
</feature>
<comment type="subcellular location">
    <subcellularLocation>
        <location evidence="1">Membrane</location>
        <topology evidence="1">Multi-pass membrane protein</topology>
    </subcellularLocation>
</comment>
<evidence type="ECO:0000256" key="7">
    <source>
        <dbReference type="ARBA" id="ARBA00023136"/>
    </source>
</evidence>
<feature type="transmembrane region" description="Helical" evidence="8">
    <location>
        <begin position="100"/>
        <end position="117"/>
    </location>
</feature>
<feature type="domain" description="Major facilitator superfamily (MFS) profile" evidence="9">
    <location>
        <begin position="29"/>
        <end position="460"/>
    </location>
</feature>
<keyword evidence="6 8" id="KW-1133">Transmembrane helix</keyword>
<dbReference type="Proteomes" id="UP000501690">
    <property type="component" value="Linkage Group LG11"/>
</dbReference>
<evidence type="ECO:0000256" key="6">
    <source>
        <dbReference type="ARBA" id="ARBA00022989"/>
    </source>
</evidence>
<feature type="transmembrane region" description="Helical" evidence="8">
    <location>
        <begin position="1068"/>
        <end position="1091"/>
    </location>
</feature>
<dbReference type="PROSITE" id="PS50850">
    <property type="entry name" value="MFS"/>
    <property type="match status" value="2"/>
</dbReference>
<dbReference type="InterPro" id="IPR005828">
    <property type="entry name" value="MFS_sugar_transport-like"/>
</dbReference>
<proteinExistence type="inferred from homology"/>
<feature type="transmembrane region" description="Helical" evidence="8">
    <location>
        <begin position="866"/>
        <end position="889"/>
    </location>
</feature>
<evidence type="ECO:0000256" key="5">
    <source>
        <dbReference type="ARBA" id="ARBA00022847"/>
    </source>
</evidence>
<dbReference type="InterPro" id="IPR003663">
    <property type="entry name" value="Sugar/inositol_transpt"/>
</dbReference>
<dbReference type="PRINTS" id="PR00171">
    <property type="entry name" value="SUGRTRNSPORT"/>
</dbReference>
<dbReference type="EMBL" id="CP039355">
    <property type="protein sequence ID" value="QCE13686.1"/>
    <property type="molecule type" value="Genomic_DNA"/>
</dbReference>
<feature type="transmembrane region" description="Helical" evidence="8">
    <location>
        <begin position="677"/>
        <end position="699"/>
    </location>
</feature>
<feature type="domain" description="Major facilitator superfamily (MFS) profile" evidence="9">
    <location>
        <begin position="584"/>
        <end position="1095"/>
    </location>
</feature>
<dbReference type="AlphaFoldDB" id="A0A4D6NJ47"/>
<dbReference type="InterPro" id="IPR036259">
    <property type="entry name" value="MFS_trans_sf"/>
</dbReference>
<dbReference type="InterPro" id="IPR050814">
    <property type="entry name" value="Myo-inositol_Transporter"/>
</dbReference>
<dbReference type="InterPro" id="IPR020846">
    <property type="entry name" value="MFS_dom"/>
</dbReference>
<keyword evidence="11" id="KW-1185">Reference proteome</keyword>
<feature type="transmembrane region" description="Helical" evidence="8">
    <location>
        <begin position="273"/>
        <end position="295"/>
    </location>
</feature>
<dbReference type="InterPro" id="IPR005829">
    <property type="entry name" value="Sugar_transporter_CS"/>
</dbReference>
<dbReference type="FunFam" id="1.20.1250.20:FF:000121">
    <property type="entry name" value="Probable inositol transporter 2"/>
    <property type="match status" value="2"/>
</dbReference>
<organism evidence="10 11">
    <name type="scientific">Vigna unguiculata</name>
    <name type="common">Cowpea</name>
    <dbReference type="NCBI Taxonomy" id="3917"/>
    <lineage>
        <taxon>Eukaryota</taxon>
        <taxon>Viridiplantae</taxon>
        <taxon>Streptophyta</taxon>
        <taxon>Embryophyta</taxon>
        <taxon>Tracheophyta</taxon>
        <taxon>Spermatophyta</taxon>
        <taxon>Magnoliopsida</taxon>
        <taxon>eudicotyledons</taxon>
        <taxon>Gunneridae</taxon>
        <taxon>Pentapetalae</taxon>
        <taxon>rosids</taxon>
        <taxon>fabids</taxon>
        <taxon>Fabales</taxon>
        <taxon>Fabaceae</taxon>
        <taxon>Papilionoideae</taxon>
        <taxon>50 kb inversion clade</taxon>
        <taxon>NPAAA clade</taxon>
        <taxon>indigoferoid/millettioid clade</taxon>
        <taxon>Phaseoleae</taxon>
        <taxon>Vigna</taxon>
    </lineage>
</organism>
<comment type="similarity">
    <text evidence="2">Belongs to the major facilitator superfamily. Sugar transporter (TC 2.A.1.1) family.</text>
</comment>
<evidence type="ECO:0000256" key="8">
    <source>
        <dbReference type="SAM" id="Phobius"/>
    </source>
</evidence>
<dbReference type="NCBIfam" id="TIGR00879">
    <property type="entry name" value="SP"/>
    <property type="match status" value="2"/>
</dbReference>
<feature type="transmembrane region" description="Helical" evidence="8">
    <location>
        <begin position="123"/>
        <end position="144"/>
    </location>
</feature>
<dbReference type="FunFam" id="1.20.1250.20:FF:000137">
    <property type="entry name" value="Probable inositol transporter 2"/>
    <property type="match status" value="1"/>
</dbReference>
<accession>A0A4D6NJ47</accession>
<feature type="transmembrane region" description="Helical" evidence="8">
    <location>
        <begin position="1002"/>
        <end position="1028"/>
    </location>
</feature>
<dbReference type="GO" id="GO:0005366">
    <property type="term" value="F:myo-inositol:proton symporter activity"/>
    <property type="evidence" value="ECO:0007669"/>
    <property type="project" value="TreeGrafter"/>
</dbReference>
<dbReference type="Pfam" id="PF00083">
    <property type="entry name" value="Sugar_tr"/>
    <property type="match status" value="3"/>
</dbReference>
<evidence type="ECO:0000313" key="10">
    <source>
        <dbReference type="EMBL" id="QCE13686.1"/>
    </source>
</evidence>
<feature type="transmembrane region" description="Helical" evidence="8">
    <location>
        <begin position="584"/>
        <end position="609"/>
    </location>
</feature>
<keyword evidence="4 8" id="KW-0812">Transmembrane</keyword>
<feature type="transmembrane region" description="Helical" evidence="8">
    <location>
        <begin position="1035"/>
        <end position="1056"/>
    </location>
</feature>
<keyword evidence="3" id="KW-0813">Transport</keyword>
<dbReference type="PROSITE" id="PS00217">
    <property type="entry name" value="SUGAR_TRANSPORT_2"/>
    <property type="match status" value="2"/>
</dbReference>
<feature type="transmembrane region" description="Helical" evidence="8">
    <location>
        <begin position="184"/>
        <end position="206"/>
    </location>
</feature>
<feature type="transmembrane region" description="Helical" evidence="8">
    <location>
        <begin position="341"/>
        <end position="360"/>
    </location>
</feature>
<dbReference type="PANTHER" id="PTHR48020:SF38">
    <property type="entry name" value="INOSITOL TRANSPORTER 2-RELATED"/>
    <property type="match status" value="1"/>
</dbReference>
<evidence type="ECO:0000256" key="4">
    <source>
        <dbReference type="ARBA" id="ARBA00022692"/>
    </source>
</evidence>
<feature type="transmembrane region" description="Helical" evidence="8">
    <location>
        <begin position="711"/>
        <end position="733"/>
    </location>
</feature>
<feature type="transmembrane region" description="Helical" evidence="8">
    <location>
        <begin position="66"/>
        <end position="88"/>
    </location>
</feature>
<evidence type="ECO:0000259" key="9">
    <source>
        <dbReference type="PROSITE" id="PS50850"/>
    </source>
</evidence>
<dbReference type="Gene3D" id="1.20.1250.20">
    <property type="entry name" value="MFS general substrate transporter like domains"/>
    <property type="match status" value="3"/>
</dbReference>
<gene>
    <name evidence="10" type="ORF">DEO72_LG11g681</name>
</gene>
<feature type="transmembrane region" description="Helical" evidence="8">
    <location>
        <begin position="653"/>
        <end position="671"/>
    </location>
</feature>
<feature type="transmembrane region" description="Helical" evidence="8">
    <location>
        <begin position="621"/>
        <end position="641"/>
    </location>
</feature>
<feature type="transmembrane region" description="Helical" evidence="8">
    <location>
        <begin position="29"/>
        <end position="54"/>
    </location>
</feature>
<feature type="transmembrane region" description="Helical" evidence="8">
    <location>
        <begin position="739"/>
        <end position="761"/>
    </location>
</feature>